<proteinExistence type="predicted"/>
<evidence type="ECO:0000313" key="2">
    <source>
        <dbReference type="EMBL" id="MFL9836510.1"/>
    </source>
</evidence>
<protein>
    <submittedName>
        <fullName evidence="2">Uncharacterized protein</fullName>
    </submittedName>
</protein>
<dbReference type="RefSeq" id="WP_408073563.1">
    <property type="nucleotide sequence ID" value="NZ_JBELQB010000002.1"/>
</dbReference>
<feature type="transmembrane region" description="Helical" evidence="1">
    <location>
        <begin position="339"/>
        <end position="357"/>
    </location>
</feature>
<feature type="transmembrane region" description="Helical" evidence="1">
    <location>
        <begin position="7"/>
        <end position="25"/>
    </location>
</feature>
<keyword evidence="1" id="KW-0472">Membrane</keyword>
<sequence length="382" mass="44571">MYISKFGLKCIVFFLFFSFLGRILFPFGDEPDFSVRAPQLIFGEYNFLVPYNYLQGILQELNYNTYCVPVAGVNSLWAVIPENYCIESFEQILLRFIIIIVVSLPLLVIIVFRSNKQNRFFLIRKNIEIEVRDKRLDSIALSLIFTGTIYYIGLLSVEQFIICLGFFVFLFKNNIFALIVILLLSISLDLGNSSIIVFFIGLEWFFKKIYKQNNLRKLLFIILLLLSVALILGSTSLLYIQNLPFLQDKANAMYEIELDRNFREKYPILLRPFITCITAFFMTPSGVKVLVVQLLYFIGFSIVLLKVKKVLIKDSFPSFLASLTTILFFVFLFPNYANVKYYIFLIPTILLFVSEIFDKNKLANFFIGMNLILFFHLLLYRL</sequence>
<feature type="transmembrane region" description="Helical" evidence="1">
    <location>
        <begin position="362"/>
        <end position="380"/>
    </location>
</feature>
<organism evidence="2 3">
    <name type="scientific">Flavobacterium rhizophilum</name>
    <dbReference type="NCBI Taxonomy" id="3163296"/>
    <lineage>
        <taxon>Bacteria</taxon>
        <taxon>Pseudomonadati</taxon>
        <taxon>Bacteroidota</taxon>
        <taxon>Flavobacteriia</taxon>
        <taxon>Flavobacteriales</taxon>
        <taxon>Flavobacteriaceae</taxon>
        <taxon>Flavobacterium</taxon>
    </lineage>
</organism>
<keyword evidence="3" id="KW-1185">Reference proteome</keyword>
<feature type="transmembrane region" description="Helical" evidence="1">
    <location>
        <begin position="218"/>
        <end position="240"/>
    </location>
</feature>
<evidence type="ECO:0000256" key="1">
    <source>
        <dbReference type="SAM" id="Phobius"/>
    </source>
</evidence>
<gene>
    <name evidence="2" type="ORF">ABS768_03315</name>
</gene>
<feature type="transmembrane region" description="Helical" evidence="1">
    <location>
        <begin position="92"/>
        <end position="112"/>
    </location>
</feature>
<accession>A0ABW8YB14</accession>
<dbReference type="EMBL" id="JBELQB010000002">
    <property type="protein sequence ID" value="MFL9836510.1"/>
    <property type="molecule type" value="Genomic_DNA"/>
</dbReference>
<feature type="transmembrane region" description="Helical" evidence="1">
    <location>
        <begin position="272"/>
        <end position="304"/>
    </location>
</feature>
<keyword evidence="1" id="KW-0812">Transmembrane</keyword>
<reference evidence="2 3" key="1">
    <citation type="submission" date="2024-06" db="EMBL/GenBank/DDBJ databases">
        <authorList>
            <person name="Kaempfer P."/>
            <person name="Viver T."/>
        </authorList>
    </citation>
    <scope>NUCLEOTIDE SEQUENCE [LARGE SCALE GENOMIC DNA]</scope>
    <source>
        <strain evidence="2 3">ST-75</strain>
    </source>
</reference>
<feature type="transmembrane region" description="Helical" evidence="1">
    <location>
        <begin position="175"/>
        <end position="206"/>
    </location>
</feature>
<feature type="transmembrane region" description="Helical" evidence="1">
    <location>
        <begin position="316"/>
        <end position="333"/>
    </location>
</feature>
<feature type="transmembrane region" description="Helical" evidence="1">
    <location>
        <begin position="139"/>
        <end position="169"/>
    </location>
</feature>
<dbReference type="Proteomes" id="UP001629059">
    <property type="component" value="Unassembled WGS sequence"/>
</dbReference>
<name>A0ABW8YB14_9FLAO</name>
<evidence type="ECO:0000313" key="3">
    <source>
        <dbReference type="Proteomes" id="UP001629059"/>
    </source>
</evidence>
<comment type="caution">
    <text evidence="2">The sequence shown here is derived from an EMBL/GenBank/DDBJ whole genome shotgun (WGS) entry which is preliminary data.</text>
</comment>
<keyword evidence="1" id="KW-1133">Transmembrane helix</keyword>